<name>A0A8I2ADK2_9GAMM</name>
<feature type="coiled-coil region" evidence="1">
    <location>
        <begin position="559"/>
        <end position="586"/>
    </location>
</feature>
<evidence type="ECO:0000313" key="4">
    <source>
        <dbReference type="Proteomes" id="UP000674270"/>
    </source>
</evidence>
<feature type="coiled-coil region" evidence="1">
    <location>
        <begin position="220"/>
        <end position="247"/>
    </location>
</feature>
<dbReference type="RefSeq" id="WP_210847975.1">
    <property type="nucleotide sequence ID" value="NZ_JAGKLY010000001.1"/>
</dbReference>
<accession>A0A8I2ADK2</accession>
<comment type="caution">
    <text evidence="3">The sequence shown here is derived from an EMBL/GenBank/DDBJ whole genome shotgun (WGS) entry which is preliminary data.</text>
</comment>
<organism evidence="3 4">
    <name type="scientific">Providencia huaxiensis</name>
    <dbReference type="NCBI Taxonomy" id="2027290"/>
    <lineage>
        <taxon>Bacteria</taxon>
        <taxon>Pseudomonadati</taxon>
        <taxon>Pseudomonadota</taxon>
        <taxon>Gammaproteobacteria</taxon>
        <taxon>Enterobacterales</taxon>
        <taxon>Morganellaceae</taxon>
        <taxon>Providencia</taxon>
    </lineage>
</organism>
<evidence type="ECO:0000256" key="1">
    <source>
        <dbReference type="SAM" id="Coils"/>
    </source>
</evidence>
<feature type="region of interest" description="Disordered" evidence="2">
    <location>
        <begin position="661"/>
        <end position="680"/>
    </location>
</feature>
<gene>
    <name evidence="3" type="ORF">J7T18_01560</name>
</gene>
<reference evidence="3" key="1">
    <citation type="submission" date="2021-03" db="EMBL/GenBank/DDBJ databases">
        <authorList>
            <person name="Stanton E."/>
        </authorList>
    </citation>
    <scope>NUCLEOTIDE SEQUENCE</scope>
    <source>
        <strain evidence="3">2020EL-00113</strain>
    </source>
</reference>
<dbReference type="AlphaFoldDB" id="A0A8I2ADK2"/>
<evidence type="ECO:0000313" key="3">
    <source>
        <dbReference type="EMBL" id="MBQ0266980.1"/>
    </source>
</evidence>
<feature type="compositionally biased region" description="Polar residues" evidence="2">
    <location>
        <begin position="661"/>
        <end position="672"/>
    </location>
</feature>
<proteinExistence type="predicted"/>
<keyword evidence="1" id="KW-0175">Coiled coil</keyword>
<protein>
    <submittedName>
        <fullName evidence="3">Uncharacterized protein</fullName>
    </submittedName>
</protein>
<dbReference type="EMBL" id="JAGKLY010000001">
    <property type="protein sequence ID" value="MBQ0266980.1"/>
    <property type="molecule type" value="Genomic_DNA"/>
</dbReference>
<dbReference type="Proteomes" id="UP000674270">
    <property type="component" value="Unassembled WGS sequence"/>
</dbReference>
<sequence>MISIFNKDHKSLGSIKIQDIYKEIDYSTILSISKKPPQNIIYLEKTYQSVRENTEQNSTNIRHLLNKIDNLKHKFKTTGSDELNELKNIEYKLHKQAENQEKNFETLQFLHSKHTNKQGHYTISGTSESMSLNKSNLIDRYGADLSSLLNDINGHFIFPNEISHQENPIILNAISSELNQINTNLNNSYNLSQKYLHKTTENMQSRLRLMQKTFYAEEDIHNLYANAKESKNNIEKLLKKLNNEGAMHSSSNNTINKLIKHTTKLNTQYAKIQYLHHSFDKIKNFEYLDDVHNYIEQDKGFDSNYLESHFQKNKEFKLLTELSKSADNLKNLKIDAQKKLENHILPVDKLFTHHSDRQKEYQQDIENKLEKLFNKIELRINIEIKKEAGLYYDQSTYLIHRAQLEKNILNIKEDLASYIIKNRMLVQEKKTHDSIDELATQFSDELLRAKTLQKFINLEFNNHLQQFSQPNKVGSYINNFGENKDNIYMLAVEKKLLKNEINSLISNIRIKIPLKSASSTIDENTYYQTVQDKMYTLLGLTDQLGSLTKLYNSKGHAEILEYINDIHSLEKQIAQTEKEISQYIYTHSENKDKKSISSEITPLLIELINKKTKVMSIETTINKGSDKINLNFADSDGNDKDLESLLSSIIAEFPQDTITSDVNHQPLHSKSTPIFAPLRN</sequence>
<evidence type="ECO:0000256" key="2">
    <source>
        <dbReference type="SAM" id="MobiDB-lite"/>
    </source>
</evidence>